<dbReference type="InterPro" id="IPR000551">
    <property type="entry name" value="MerR-type_HTH_dom"/>
</dbReference>
<dbReference type="KEGG" id="npn:JI59_02775"/>
<dbReference type="Gene3D" id="1.10.1660.10">
    <property type="match status" value="1"/>
</dbReference>
<dbReference type="EMBL" id="AGFM01000064">
    <property type="protein sequence ID" value="EHJ58930.1"/>
    <property type="molecule type" value="Genomic_DNA"/>
</dbReference>
<accession>G6EII8</accession>
<dbReference type="OrthoDB" id="9810140at2"/>
<dbReference type="SMART" id="SM00422">
    <property type="entry name" value="HTH_MERR"/>
    <property type="match status" value="1"/>
</dbReference>
<feature type="region of interest" description="Disordered" evidence="2">
    <location>
        <begin position="85"/>
        <end position="111"/>
    </location>
</feature>
<evidence type="ECO:0000313" key="5">
    <source>
        <dbReference type="Proteomes" id="UP000004030"/>
    </source>
</evidence>
<dbReference type="Pfam" id="PF13411">
    <property type="entry name" value="MerR_1"/>
    <property type="match status" value="1"/>
</dbReference>
<dbReference type="PATRIC" id="fig|1088721.3.peg.4096"/>
<evidence type="ECO:0000256" key="1">
    <source>
        <dbReference type="ARBA" id="ARBA00023125"/>
    </source>
</evidence>
<evidence type="ECO:0000313" key="4">
    <source>
        <dbReference type="EMBL" id="EHJ58930.1"/>
    </source>
</evidence>
<organism evidence="4 5">
    <name type="scientific">Novosphingobium pentaromativorans US6-1</name>
    <dbReference type="NCBI Taxonomy" id="1088721"/>
    <lineage>
        <taxon>Bacteria</taxon>
        <taxon>Pseudomonadati</taxon>
        <taxon>Pseudomonadota</taxon>
        <taxon>Alphaproteobacteria</taxon>
        <taxon>Sphingomonadales</taxon>
        <taxon>Sphingomonadaceae</taxon>
        <taxon>Novosphingobium</taxon>
    </lineage>
</organism>
<dbReference type="InterPro" id="IPR009061">
    <property type="entry name" value="DNA-bd_dom_put_sf"/>
</dbReference>
<dbReference type="GO" id="GO:0003677">
    <property type="term" value="F:DNA binding"/>
    <property type="evidence" value="ECO:0007669"/>
    <property type="project" value="UniProtKB-KW"/>
</dbReference>
<feature type="domain" description="HTH merR-type" evidence="3">
    <location>
        <begin position="21"/>
        <end position="89"/>
    </location>
</feature>
<protein>
    <submittedName>
        <fullName evidence="4">Transcriptional regulator</fullName>
    </submittedName>
</protein>
<gene>
    <name evidence="4" type="ORF">NSU_4159</name>
</gene>
<evidence type="ECO:0000256" key="2">
    <source>
        <dbReference type="SAM" id="MobiDB-lite"/>
    </source>
</evidence>
<reference evidence="4 5" key="1">
    <citation type="journal article" date="2012" name="J. Bacteriol.">
        <title>Genome sequence of benzo(a)pyrene-degrading bacterium Novosphingobium pentaromativorans US6-1.</title>
        <authorList>
            <person name="Luo Y.R."/>
            <person name="Kang S.G."/>
            <person name="Kim S.J."/>
            <person name="Kim M.R."/>
            <person name="Li N."/>
            <person name="Lee J.H."/>
            <person name="Kwon K.K."/>
        </authorList>
    </citation>
    <scope>NUCLEOTIDE SEQUENCE [LARGE SCALE GENOMIC DNA]</scope>
    <source>
        <strain evidence="4 5">US6-1</strain>
    </source>
</reference>
<evidence type="ECO:0000259" key="3">
    <source>
        <dbReference type="PROSITE" id="PS50937"/>
    </source>
</evidence>
<dbReference type="STRING" id="1088721.JI59_02775"/>
<dbReference type="AlphaFoldDB" id="G6EII8"/>
<dbReference type="RefSeq" id="WP_007015067.1">
    <property type="nucleotide sequence ID" value="NZ_AGFM01000064.1"/>
</dbReference>
<dbReference type="PROSITE" id="PS50937">
    <property type="entry name" value="HTH_MERR_2"/>
    <property type="match status" value="1"/>
</dbReference>
<dbReference type="PANTHER" id="PTHR30204:SF15">
    <property type="entry name" value="BLL5018 PROTEIN"/>
    <property type="match status" value="1"/>
</dbReference>
<dbReference type="Proteomes" id="UP000004030">
    <property type="component" value="Unassembled WGS sequence"/>
</dbReference>
<keyword evidence="5" id="KW-1185">Reference proteome</keyword>
<keyword evidence="1" id="KW-0238">DNA-binding</keyword>
<sequence length="134" mass="14688">MTILSDIPVFDDGKDPEALRTIGEVSKALGIRQHVLRYWEEQFPSLQPVKRSGGRRYYRRDDVALVVEINRLVHQEGYTLRGARKAIEDQDARPTPAAVSGPEAQPQTSAVAGGDIIGELRQIRAQLAAALAAA</sequence>
<name>G6EII8_9SPHN</name>
<dbReference type="SUPFAM" id="SSF46955">
    <property type="entry name" value="Putative DNA-binding domain"/>
    <property type="match status" value="1"/>
</dbReference>
<proteinExistence type="predicted"/>
<dbReference type="InterPro" id="IPR047057">
    <property type="entry name" value="MerR_fam"/>
</dbReference>
<comment type="caution">
    <text evidence="4">The sequence shown here is derived from an EMBL/GenBank/DDBJ whole genome shotgun (WGS) entry which is preliminary data.</text>
</comment>
<dbReference type="eggNOG" id="COG0789">
    <property type="taxonomic scope" value="Bacteria"/>
</dbReference>
<dbReference type="GO" id="GO:0003700">
    <property type="term" value="F:DNA-binding transcription factor activity"/>
    <property type="evidence" value="ECO:0007669"/>
    <property type="project" value="InterPro"/>
</dbReference>
<dbReference type="PANTHER" id="PTHR30204">
    <property type="entry name" value="REDOX-CYCLING DRUG-SENSING TRANSCRIPTIONAL ACTIVATOR SOXR"/>
    <property type="match status" value="1"/>
</dbReference>